<keyword evidence="3" id="KW-1185">Reference proteome</keyword>
<feature type="compositionally biased region" description="Low complexity" evidence="1">
    <location>
        <begin position="185"/>
        <end position="209"/>
    </location>
</feature>
<comment type="caution">
    <text evidence="2">The sequence shown here is derived from an EMBL/GenBank/DDBJ whole genome shotgun (WGS) entry which is preliminary data.</text>
</comment>
<feature type="compositionally biased region" description="Pro residues" evidence="1">
    <location>
        <begin position="210"/>
        <end position="219"/>
    </location>
</feature>
<feature type="region of interest" description="Disordered" evidence="1">
    <location>
        <begin position="1"/>
        <end position="422"/>
    </location>
</feature>
<proteinExistence type="predicted"/>
<accession>A0ABR3VQI0</accession>
<evidence type="ECO:0000313" key="2">
    <source>
        <dbReference type="EMBL" id="KAL1843776.1"/>
    </source>
</evidence>
<feature type="compositionally biased region" description="Basic residues" evidence="1">
    <location>
        <begin position="363"/>
        <end position="377"/>
    </location>
</feature>
<feature type="compositionally biased region" description="Low complexity" evidence="1">
    <location>
        <begin position="348"/>
        <end position="362"/>
    </location>
</feature>
<organism evidence="2 3">
    <name type="scientific">Humicola insolens</name>
    <name type="common">Soft-rot fungus</name>
    <dbReference type="NCBI Taxonomy" id="85995"/>
    <lineage>
        <taxon>Eukaryota</taxon>
        <taxon>Fungi</taxon>
        <taxon>Dikarya</taxon>
        <taxon>Ascomycota</taxon>
        <taxon>Pezizomycotina</taxon>
        <taxon>Sordariomycetes</taxon>
        <taxon>Sordariomycetidae</taxon>
        <taxon>Sordariales</taxon>
        <taxon>Chaetomiaceae</taxon>
        <taxon>Mycothermus</taxon>
    </lineage>
</organism>
<gene>
    <name evidence="2" type="ORF">VTJ49DRAFT_7486</name>
</gene>
<feature type="compositionally biased region" description="Pro residues" evidence="1">
    <location>
        <begin position="174"/>
        <end position="184"/>
    </location>
</feature>
<reference evidence="2 3" key="1">
    <citation type="journal article" date="2024" name="Commun. Biol.">
        <title>Comparative genomic analysis of thermophilic fungi reveals convergent evolutionary adaptations and gene losses.</title>
        <authorList>
            <person name="Steindorff A.S."/>
            <person name="Aguilar-Pontes M.V."/>
            <person name="Robinson A.J."/>
            <person name="Andreopoulos B."/>
            <person name="LaButti K."/>
            <person name="Kuo A."/>
            <person name="Mondo S."/>
            <person name="Riley R."/>
            <person name="Otillar R."/>
            <person name="Haridas S."/>
            <person name="Lipzen A."/>
            <person name="Grimwood J."/>
            <person name="Schmutz J."/>
            <person name="Clum A."/>
            <person name="Reid I.D."/>
            <person name="Moisan M.C."/>
            <person name="Butler G."/>
            <person name="Nguyen T.T.M."/>
            <person name="Dewar K."/>
            <person name="Conant G."/>
            <person name="Drula E."/>
            <person name="Henrissat B."/>
            <person name="Hansel C."/>
            <person name="Singer S."/>
            <person name="Hutchinson M.I."/>
            <person name="de Vries R.P."/>
            <person name="Natvig D.O."/>
            <person name="Powell A.J."/>
            <person name="Tsang A."/>
            <person name="Grigoriev I.V."/>
        </authorList>
    </citation>
    <scope>NUCLEOTIDE SEQUENCE [LARGE SCALE GENOMIC DNA]</scope>
    <source>
        <strain evidence="2 3">CBS 620.91</strain>
    </source>
</reference>
<feature type="compositionally biased region" description="Basic and acidic residues" evidence="1">
    <location>
        <begin position="8"/>
        <end position="28"/>
    </location>
</feature>
<dbReference type="EMBL" id="JAZGSY010000009">
    <property type="protein sequence ID" value="KAL1843776.1"/>
    <property type="molecule type" value="Genomic_DNA"/>
</dbReference>
<protein>
    <submittedName>
        <fullName evidence="2">Uncharacterized protein</fullName>
    </submittedName>
</protein>
<dbReference type="PRINTS" id="PR01217">
    <property type="entry name" value="PRICHEXTENSN"/>
</dbReference>
<evidence type="ECO:0000313" key="3">
    <source>
        <dbReference type="Proteomes" id="UP001583172"/>
    </source>
</evidence>
<evidence type="ECO:0000256" key="1">
    <source>
        <dbReference type="SAM" id="MobiDB-lite"/>
    </source>
</evidence>
<feature type="compositionally biased region" description="Low complexity" evidence="1">
    <location>
        <begin position="310"/>
        <end position="339"/>
    </location>
</feature>
<feature type="compositionally biased region" description="Low complexity" evidence="1">
    <location>
        <begin position="151"/>
        <end position="160"/>
    </location>
</feature>
<sequence length="422" mass="42816">MSQYAEKFSTKFKEGSGKVKDKWQEKKGAGIRGNAKSLVGRGDDNTRRDHRATPIGALRDPSTFGPPPKRNPNAVIATPSREPKDASSTTIKALPAPTSATEQDTGPDEPSAPHKPFVADTTGLSTAHLPPPPVRRDGADARGPAPPPPNRAATTAVRSPAPAPRPALPARAPTAPPSLPPRLPPRSSTSASATPSPALPARPTNTVTSTPPPPRPTQGPGPEQGYLNQSAIARLGAAGVSVPGLGIGSNASGSGSGPVSSAKPPPPPPPVSRSRTTTGTGQTQAQQQLNELQSRFARARLGTQQLEAQTSSPIASSPALSTSSSISAATSSPSHPTTPGLLTRSLSPASPSAAAAAAAVVAGKKKPPPPPPPKKKNLALAPGPSGVGLGPRPGPSQQQHGQEGPKEEDIPPPIPLATRPRF</sequence>
<feature type="compositionally biased region" description="Low complexity" evidence="1">
    <location>
        <begin position="272"/>
        <end position="288"/>
    </location>
</feature>
<dbReference type="Proteomes" id="UP001583172">
    <property type="component" value="Unassembled WGS sequence"/>
</dbReference>
<name>A0ABR3VQI0_HUMIN</name>